<evidence type="ECO:0000313" key="2">
    <source>
        <dbReference type="EMBL" id="OHS96271.1"/>
    </source>
</evidence>
<keyword evidence="3" id="KW-1185">Reference proteome</keyword>
<dbReference type="OrthoDB" id="5963at2759"/>
<dbReference type="VEuPathDB" id="TrichDB:TRFO_37570"/>
<protein>
    <recommendedName>
        <fullName evidence="1">MAT1 centre domain-containing protein</fullName>
    </recommendedName>
</protein>
<comment type="caution">
    <text evidence="2">The sequence shown here is derived from an EMBL/GenBank/DDBJ whole genome shotgun (WGS) entry which is preliminary data.</text>
</comment>
<dbReference type="RefSeq" id="XP_068349408.1">
    <property type="nucleotide sequence ID" value="XM_068511514.1"/>
</dbReference>
<feature type="domain" description="MAT1 centre" evidence="1">
    <location>
        <begin position="21"/>
        <end position="120"/>
    </location>
</feature>
<dbReference type="AlphaFoldDB" id="A0A1J4JDB6"/>
<proteinExistence type="predicted"/>
<reference evidence="2" key="1">
    <citation type="submission" date="2016-10" db="EMBL/GenBank/DDBJ databases">
        <authorList>
            <person name="Benchimol M."/>
            <person name="Almeida L.G."/>
            <person name="Vasconcelos A.T."/>
            <person name="Perreira-Neves A."/>
            <person name="Rosa I.A."/>
            <person name="Tasca T."/>
            <person name="Bogo M.R."/>
            <person name="de Souza W."/>
        </authorList>
    </citation>
    <scope>NUCLEOTIDE SEQUENCE [LARGE SCALE GENOMIC DNA]</scope>
    <source>
        <strain evidence="2">K</strain>
    </source>
</reference>
<sequence>MSTSKTTSKKKGSALNQSERETNKKVFLIYNLKLEDFENEEQYDDFLEERENIIYNLVHNINAEEANKTLEAFKQAHFHLIEKRKAENISRGRNLNQIKTLPLLGQMKYQTKARQADSAKLAMMSVRYSNDNFLADIAKRREEWTEKMDVPFDTAGGLPNSMYIEKVKQELKETLFITS</sequence>
<dbReference type="InterPro" id="IPR015877">
    <property type="entry name" value="MAT1_centre"/>
</dbReference>
<dbReference type="Pfam" id="PF06391">
    <property type="entry name" value="MAT1"/>
    <property type="match status" value="1"/>
</dbReference>
<dbReference type="Proteomes" id="UP000179807">
    <property type="component" value="Unassembled WGS sequence"/>
</dbReference>
<dbReference type="EMBL" id="MLAK01001187">
    <property type="protein sequence ID" value="OHS96271.1"/>
    <property type="molecule type" value="Genomic_DNA"/>
</dbReference>
<accession>A0A1J4JDB6</accession>
<dbReference type="GeneID" id="94846218"/>
<evidence type="ECO:0000313" key="3">
    <source>
        <dbReference type="Proteomes" id="UP000179807"/>
    </source>
</evidence>
<gene>
    <name evidence="2" type="ORF">TRFO_37570</name>
</gene>
<organism evidence="2 3">
    <name type="scientific">Tritrichomonas foetus</name>
    <dbReference type="NCBI Taxonomy" id="1144522"/>
    <lineage>
        <taxon>Eukaryota</taxon>
        <taxon>Metamonada</taxon>
        <taxon>Parabasalia</taxon>
        <taxon>Tritrichomonadida</taxon>
        <taxon>Tritrichomonadidae</taxon>
        <taxon>Tritrichomonas</taxon>
    </lineage>
</organism>
<evidence type="ECO:0000259" key="1">
    <source>
        <dbReference type="Pfam" id="PF06391"/>
    </source>
</evidence>
<name>A0A1J4JDB6_9EUKA</name>